<protein>
    <submittedName>
        <fullName evidence="1">Uncharacterized protein</fullName>
    </submittedName>
</protein>
<reference evidence="1 2" key="1">
    <citation type="submission" date="2017-11" db="EMBL/GenBank/DDBJ databases">
        <title>Genome sequencing of Prevotella intermedia KCOM 2069.</title>
        <authorList>
            <person name="Kook J.-K."/>
            <person name="Park S.-N."/>
            <person name="Lim Y.K."/>
        </authorList>
    </citation>
    <scope>NUCLEOTIDE SEQUENCE [LARGE SCALE GENOMIC DNA]</scope>
    <source>
        <strain evidence="1 2">KCOM 2069</strain>
    </source>
</reference>
<gene>
    <name evidence="1" type="ORF">CUC04_09780</name>
</gene>
<evidence type="ECO:0000313" key="1">
    <source>
        <dbReference type="EMBL" id="PIN27635.1"/>
    </source>
</evidence>
<dbReference type="Proteomes" id="UP000230500">
    <property type="component" value="Unassembled WGS sequence"/>
</dbReference>
<organism evidence="1 2">
    <name type="scientific">Prevotella intermedia</name>
    <dbReference type="NCBI Taxonomy" id="28131"/>
    <lineage>
        <taxon>Bacteria</taxon>
        <taxon>Pseudomonadati</taxon>
        <taxon>Bacteroidota</taxon>
        <taxon>Bacteroidia</taxon>
        <taxon>Bacteroidales</taxon>
        <taxon>Prevotellaceae</taxon>
        <taxon>Prevotella</taxon>
    </lineage>
</organism>
<comment type="caution">
    <text evidence="1">The sequence shown here is derived from an EMBL/GenBank/DDBJ whole genome shotgun (WGS) entry which is preliminary data.</text>
</comment>
<sequence length="115" mass="13631">MGSTVALFVYCCLAILKKQKYFLSNKWKDDENCVNIFHKHIYRITALLSTHYKTYCFAFQKRRFCTVKAALLHRKTYAFATSNRNYRFLSELSLQNRIKNLSSVWWIYGKVAGII</sequence>
<proteinExistence type="predicted"/>
<evidence type="ECO:0000313" key="2">
    <source>
        <dbReference type="Proteomes" id="UP000230500"/>
    </source>
</evidence>
<accession>A0A2G9ID19</accession>
<dbReference type="AlphaFoldDB" id="A0A2G9ID19"/>
<name>A0A2G9ID19_PREIN</name>
<dbReference type="EMBL" id="PESN01000002">
    <property type="protein sequence ID" value="PIN27635.1"/>
    <property type="molecule type" value="Genomic_DNA"/>
</dbReference>